<sequence length="124" mass="13676">MKDDETLKKLIGQLVEALQDSIQESLYVQDVLQKIEENGFALNLSMLIGIFLKDKDGVNMIFSSSEPGDELESAIIDHLLSDNTEKISSPAQDSIPAAGIWTDKDIEFLKSLGIRFDSDAVTSE</sequence>
<dbReference type="Proteomes" id="UP001594351">
    <property type="component" value="Unassembled WGS sequence"/>
</dbReference>
<protein>
    <submittedName>
        <fullName evidence="1">Uncharacterized protein</fullName>
    </submittedName>
</protein>
<reference evidence="1 2" key="1">
    <citation type="submission" date="2024-09" db="EMBL/GenBank/DDBJ databases">
        <title>Laminarin stimulates single cell rates of sulfate reduction while oxygen inhibits transcriptomic activity in coastal marine sediment.</title>
        <authorList>
            <person name="Lindsay M."/>
            <person name="Orcutt B."/>
            <person name="Emerson D."/>
            <person name="Stepanauskas R."/>
            <person name="D'Angelo T."/>
        </authorList>
    </citation>
    <scope>NUCLEOTIDE SEQUENCE [LARGE SCALE GENOMIC DNA]</scope>
    <source>
        <strain evidence="1">SAG AM-311-K15</strain>
    </source>
</reference>
<accession>A0ABV6YRT6</accession>
<gene>
    <name evidence="1" type="ORF">ACFL27_01320</name>
</gene>
<comment type="caution">
    <text evidence="1">The sequence shown here is derived from an EMBL/GenBank/DDBJ whole genome shotgun (WGS) entry which is preliminary data.</text>
</comment>
<evidence type="ECO:0000313" key="2">
    <source>
        <dbReference type="Proteomes" id="UP001594351"/>
    </source>
</evidence>
<organism evidence="1 2">
    <name type="scientific">candidate division CSSED10-310 bacterium</name>
    <dbReference type="NCBI Taxonomy" id="2855610"/>
    <lineage>
        <taxon>Bacteria</taxon>
        <taxon>Bacteria division CSSED10-310</taxon>
    </lineage>
</organism>
<evidence type="ECO:0000313" key="1">
    <source>
        <dbReference type="EMBL" id="MFC1848821.1"/>
    </source>
</evidence>
<keyword evidence="2" id="KW-1185">Reference proteome</keyword>
<proteinExistence type="predicted"/>
<name>A0ABV6YRT6_UNCC1</name>
<dbReference type="EMBL" id="JBHPBY010000008">
    <property type="protein sequence ID" value="MFC1848821.1"/>
    <property type="molecule type" value="Genomic_DNA"/>
</dbReference>